<dbReference type="PANTHER" id="PTHR44068:SF11">
    <property type="entry name" value="GERANYL DIPHOSPHATE 2-C-METHYLTRANSFERASE"/>
    <property type="match status" value="1"/>
</dbReference>
<gene>
    <name evidence="5" type="ORF">TCHU04912_LOCUS13692</name>
</gene>
<dbReference type="InterPro" id="IPR013216">
    <property type="entry name" value="Methyltransf_11"/>
</dbReference>
<keyword evidence="2" id="KW-0017">Alkaloid metabolism</keyword>
<dbReference type="InterPro" id="IPR050447">
    <property type="entry name" value="Erg6_SMT_methyltransf"/>
</dbReference>
<sequence length="292" mass="32720">MADFVDKQFAKEEVADKVLEQYDQEHTRIFYKYVMGGGGHDIHFGVFKDPSWGVKESGEATTNIMLDFLNWAGSISADAHLLDLGSGHGGGTHAMAQRFGCKVTGINIGPEQNKVNMDRCKELGIAEKVNAVVGNINEKLPFEDNTFDSCFSCEVLCHAGDKVFTIKEVKRCLKPGGVFVFSDLMGADDADEKALRSFTDRNATTIMGRPSQYLQAIKDAGMQYVTWWDNSNHLEKYFREMLRQISVHREDMKKEGVTDAYLDNWVQSLSERAEVQASKGVFSHGFFVCRKA</sequence>
<dbReference type="Pfam" id="PF08241">
    <property type="entry name" value="Methyltransf_11"/>
    <property type="match status" value="1"/>
</dbReference>
<accession>A0A7S1SXQ6</accession>
<evidence type="ECO:0000256" key="1">
    <source>
        <dbReference type="ARBA" id="ARBA00004913"/>
    </source>
</evidence>
<dbReference type="PANTHER" id="PTHR44068">
    <property type="entry name" value="ZGC:194242"/>
    <property type="match status" value="1"/>
</dbReference>
<comment type="pathway">
    <text evidence="1">Alkaloid biosynthesis.</text>
</comment>
<dbReference type="Gene3D" id="3.40.50.150">
    <property type="entry name" value="Vaccinia Virus protein VP39"/>
    <property type="match status" value="1"/>
</dbReference>
<reference evidence="5" key="1">
    <citation type="submission" date="2021-01" db="EMBL/GenBank/DDBJ databases">
        <authorList>
            <person name="Corre E."/>
            <person name="Pelletier E."/>
            <person name="Niang G."/>
            <person name="Scheremetjew M."/>
            <person name="Finn R."/>
            <person name="Kale V."/>
            <person name="Holt S."/>
            <person name="Cochrane G."/>
            <person name="Meng A."/>
            <person name="Brown T."/>
            <person name="Cohen L."/>
        </authorList>
    </citation>
    <scope>NUCLEOTIDE SEQUENCE</scope>
    <source>
        <strain evidence="5">PLY429</strain>
    </source>
</reference>
<dbReference type="SUPFAM" id="SSF53335">
    <property type="entry name" value="S-adenosyl-L-methionine-dependent methyltransferases"/>
    <property type="match status" value="1"/>
</dbReference>
<name>A0A7S1SXQ6_9CHLO</name>
<feature type="domain" description="Methyltransferase type 11" evidence="4">
    <location>
        <begin position="82"/>
        <end position="181"/>
    </location>
</feature>
<dbReference type="GO" id="GO:0009820">
    <property type="term" value="P:alkaloid metabolic process"/>
    <property type="evidence" value="ECO:0007669"/>
    <property type="project" value="UniProtKB-KW"/>
</dbReference>
<evidence type="ECO:0000256" key="3">
    <source>
        <dbReference type="ARBA" id="ARBA00022679"/>
    </source>
</evidence>
<protein>
    <recommendedName>
        <fullName evidence="4">Methyltransferase type 11 domain-containing protein</fullName>
    </recommendedName>
</protein>
<dbReference type="AlphaFoldDB" id="A0A7S1SXQ6"/>
<organism evidence="5">
    <name type="scientific">Tetraselmis chuii</name>
    <dbReference type="NCBI Taxonomy" id="63592"/>
    <lineage>
        <taxon>Eukaryota</taxon>
        <taxon>Viridiplantae</taxon>
        <taxon>Chlorophyta</taxon>
        <taxon>core chlorophytes</taxon>
        <taxon>Chlorodendrophyceae</taxon>
        <taxon>Chlorodendrales</taxon>
        <taxon>Chlorodendraceae</taxon>
        <taxon>Tetraselmis</taxon>
    </lineage>
</organism>
<evidence type="ECO:0000256" key="2">
    <source>
        <dbReference type="ARBA" id="ARBA00022589"/>
    </source>
</evidence>
<evidence type="ECO:0000313" key="5">
    <source>
        <dbReference type="EMBL" id="CAD9211453.1"/>
    </source>
</evidence>
<proteinExistence type="predicted"/>
<dbReference type="EMBL" id="HBGG01026510">
    <property type="protein sequence ID" value="CAD9211453.1"/>
    <property type="molecule type" value="Transcribed_RNA"/>
</dbReference>
<dbReference type="CDD" id="cd02440">
    <property type="entry name" value="AdoMet_MTases"/>
    <property type="match status" value="1"/>
</dbReference>
<dbReference type="GO" id="GO:0008757">
    <property type="term" value="F:S-adenosylmethionine-dependent methyltransferase activity"/>
    <property type="evidence" value="ECO:0007669"/>
    <property type="project" value="InterPro"/>
</dbReference>
<dbReference type="InterPro" id="IPR029063">
    <property type="entry name" value="SAM-dependent_MTases_sf"/>
</dbReference>
<evidence type="ECO:0000259" key="4">
    <source>
        <dbReference type="Pfam" id="PF08241"/>
    </source>
</evidence>
<keyword evidence="3" id="KW-0808">Transferase</keyword>